<organism evidence="4">
    <name type="scientific">Tanacetum cinerariifolium</name>
    <name type="common">Dalmatian daisy</name>
    <name type="synonym">Chrysanthemum cinerariifolium</name>
    <dbReference type="NCBI Taxonomy" id="118510"/>
    <lineage>
        <taxon>Eukaryota</taxon>
        <taxon>Viridiplantae</taxon>
        <taxon>Streptophyta</taxon>
        <taxon>Embryophyta</taxon>
        <taxon>Tracheophyta</taxon>
        <taxon>Spermatophyta</taxon>
        <taxon>Magnoliopsida</taxon>
        <taxon>eudicotyledons</taxon>
        <taxon>Gunneridae</taxon>
        <taxon>Pentapetalae</taxon>
        <taxon>asterids</taxon>
        <taxon>campanulids</taxon>
        <taxon>Asterales</taxon>
        <taxon>Asteraceae</taxon>
        <taxon>Asteroideae</taxon>
        <taxon>Anthemideae</taxon>
        <taxon>Anthemidinae</taxon>
        <taxon>Tanacetum</taxon>
    </lineage>
</organism>
<dbReference type="Gene3D" id="4.10.60.10">
    <property type="entry name" value="Zinc finger, CCHC-type"/>
    <property type="match status" value="1"/>
</dbReference>
<proteinExistence type="predicted"/>
<evidence type="ECO:0000313" key="4">
    <source>
        <dbReference type="EMBL" id="GEU36243.1"/>
    </source>
</evidence>
<dbReference type="InterPro" id="IPR036875">
    <property type="entry name" value="Znf_CCHC_sf"/>
</dbReference>
<accession>A0A6L2JGU6</accession>
<comment type="caution">
    <text evidence="4">The sequence shown here is derived from an EMBL/GenBank/DDBJ whole genome shotgun (WGS) entry which is preliminary data.</text>
</comment>
<dbReference type="Pfam" id="PF00098">
    <property type="entry name" value="zf-CCHC"/>
    <property type="match status" value="1"/>
</dbReference>
<dbReference type="SMART" id="SM00343">
    <property type="entry name" value="ZnF_C2HC"/>
    <property type="match status" value="1"/>
</dbReference>
<keyword evidence="2" id="KW-0175">Coiled coil</keyword>
<feature type="coiled-coil region" evidence="2">
    <location>
        <begin position="710"/>
        <end position="744"/>
    </location>
</feature>
<dbReference type="GO" id="GO:0008270">
    <property type="term" value="F:zinc ion binding"/>
    <property type="evidence" value="ECO:0007669"/>
    <property type="project" value="UniProtKB-KW"/>
</dbReference>
<reference evidence="4" key="1">
    <citation type="journal article" date="2019" name="Sci. Rep.">
        <title>Draft genome of Tanacetum cinerariifolium, the natural source of mosquito coil.</title>
        <authorList>
            <person name="Yamashiro T."/>
            <person name="Shiraishi A."/>
            <person name="Satake H."/>
            <person name="Nakayama K."/>
        </authorList>
    </citation>
    <scope>NUCLEOTIDE SEQUENCE</scope>
</reference>
<feature type="non-terminal residue" evidence="4">
    <location>
        <position position="1"/>
    </location>
</feature>
<gene>
    <name evidence="4" type="ORF">Tci_008221</name>
</gene>
<evidence type="ECO:0000256" key="1">
    <source>
        <dbReference type="PROSITE-ProRule" id="PRU00047"/>
    </source>
</evidence>
<dbReference type="SUPFAM" id="SSF57756">
    <property type="entry name" value="Retrovirus zinc finger-like domains"/>
    <property type="match status" value="1"/>
</dbReference>
<keyword evidence="1" id="KW-0863">Zinc-finger</keyword>
<dbReference type="InterPro" id="IPR001878">
    <property type="entry name" value="Znf_CCHC"/>
</dbReference>
<dbReference type="GO" id="GO:0003676">
    <property type="term" value="F:nucleic acid binding"/>
    <property type="evidence" value="ECO:0007669"/>
    <property type="project" value="InterPro"/>
</dbReference>
<name>A0A6L2JGU6_TANCI</name>
<sequence>KIGENLARINLDIILVYKNNYISRPKKYSELSATEAIQADCDVKATNIILQGLPPEVYALVSNHKITKELWEIIQLLMQGTSLTKQERECKLYDNFDKFAYKNGETLRDFYLRFSLLLNDMNIYNMKLEEFQVNTKFLNTLPPEWSKFVTDVKLSPQYGSPYQSQQYSNNQSSISLSITYPSNDYQSSVHHNIYSPSSSIPQLEYAPTVNQQPEFPQPDSGLIVPVFKQGDDPIDAINHMMSFISFVITSRYPTTNNQLRNSSNPRQHATINEGIITLQPVQGRKTSFASSTSRTYTPGASGNNSGKQKTVNCYNCKGEGHMSKQCSKPKRKWDDSWFKDKVLLVQAQANGQILYEEKLAFLADLEISEGQATQTVHNPDNVDTNLINPVVHAMPSSEQSNVVNHSETEITSNSNIIPYSQEIALEKQIKQPDNIVFKRDQSAQTVHMLTKPQFFYDHTTRQALAFQNPFYLKKAQLLEPKLYDEPTLSSRPTKVEVPKELPKVSMVNTSLKKLKHHLASFDVVIKERTTATATTEGSWGFEHTKACFRDEIILFIKALKDLFNIFDQYLIDELSEVQNIFHQMEQAVEQHRVESKTFEVKMNKVLNENERLLEQVISKDIVYIIVNSFMDNPSVKVHECEKCLKLETELLNKKDFIEKEIYDKLFRNYTTLEKHCISLEVDTQLNQEIFQRDNSVSNQSAPSFDQLFDINELKAQSQEKDTVIKKLKERIKSLSGNMKDDKIRKDLEEIKTLWSNSITT</sequence>
<feature type="domain" description="CCHC-type" evidence="3">
    <location>
        <begin position="313"/>
        <end position="328"/>
    </location>
</feature>
<dbReference type="Pfam" id="PF14223">
    <property type="entry name" value="Retrotran_gag_2"/>
    <property type="match status" value="1"/>
</dbReference>
<protein>
    <recommendedName>
        <fullName evidence="3">CCHC-type domain-containing protein</fullName>
    </recommendedName>
</protein>
<dbReference type="PROSITE" id="PS50158">
    <property type="entry name" value="ZF_CCHC"/>
    <property type="match status" value="1"/>
</dbReference>
<keyword evidence="1" id="KW-0862">Zinc</keyword>
<keyword evidence="1" id="KW-0479">Metal-binding</keyword>
<evidence type="ECO:0000259" key="3">
    <source>
        <dbReference type="PROSITE" id="PS50158"/>
    </source>
</evidence>
<evidence type="ECO:0000256" key="2">
    <source>
        <dbReference type="SAM" id="Coils"/>
    </source>
</evidence>
<dbReference type="AlphaFoldDB" id="A0A6L2JGU6"/>
<dbReference type="EMBL" id="BKCJ010000787">
    <property type="protein sequence ID" value="GEU36243.1"/>
    <property type="molecule type" value="Genomic_DNA"/>
</dbReference>